<comment type="caution">
    <text evidence="8">The sequence shown here is derived from an EMBL/GenBank/DDBJ whole genome shotgun (WGS) entry which is preliminary data.</text>
</comment>
<evidence type="ECO:0000313" key="9">
    <source>
        <dbReference type="Proteomes" id="UP001219525"/>
    </source>
</evidence>
<name>A0AAD6VPD1_9AGAR</name>
<keyword evidence="2" id="KW-0547">Nucleotide-binding</keyword>
<dbReference type="GO" id="GO:0071140">
    <property type="term" value="P:resolution of mitotic recombination intermediates"/>
    <property type="evidence" value="ECO:0007669"/>
    <property type="project" value="TreeGrafter"/>
</dbReference>
<dbReference type="Gene3D" id="3.40.50.300">
    <property type="entry name" value="P-loop containing nucleotide triphosphate hydrolases"/>
    <property type="match status" value="1"/>
</dbReference>
<dbReference type="GO" id="GO:0061982">
    <property type="term" value="P:meiosis I cell cycle process"/>
    <property type="evidence" value="ECO:0007669"/>
    <property type="project" value="UniProtKB-ARBA"/>
</dbReference>
<accession>A0AAD6VPD1</accession>
<proteinExistence type="predicted"/>
<dbReference type="GO" id="GO:0140664">
    <property type="term" value="F:ATP-dependent DNA damage sensor activity"/>
    <property type="evidence" value="ECO:0007669"/>
    <property type="project" value="InterPro"/>
</dbReference>
<dbReference type="PANTHER" id="PTHR46487">
    <property type="entry name" value="DNA REPAIR PROTEIN XRCC3"/>
    <property type="match status" value="1"/>
</dbReference>
<keyword evidence="8" id="KW-0378">Hydrolase</keyword>
<dbReference type="EMBL" id="JARJCW010000011">
    <property type="protein sequence ID" value="KAJ7219052.1"/>
    <property type="molecule type" value="Genomic_DNA"/>
</dbReference>
<keyword evidence="6" id="KW-0539">Nucleus</keyword>
<dbReference type="AlphaFoldDB" id="A0AAD6VPD1"/>
<sequence length="441" mass="47353">GKLQIVAELLLVSPQDLGRKCRISPLEAKSILDSVCQNNAPQIRSLSSVSEQESCCTTGDSYLDVALGGGLRTGMVWEIFGEGGAGKTQMALQLLLLVQIPVNLGGLSGSACYITINTTLQTARLLQMVDSHPLLSQETCSLDDIQTISSPTLPILVTVLSTILPGLIASRDKDPRLKPVKLLVIDALADLFHASEKTTTATLIERSQNIAEISTLLHALANTHNIAVLVVNNATDVFHPGDQDATGSGADLHYKQQSRWFGGAEMIPGEGNKEASLGLVWANQVNARIMMSRTGRRRYLDDNMDNKRQKVADADQSKHSAFHPDDGGTLVRRLSIVFSSVAPPCSLDYILTAAGISILPDDGGLLLPKSNSTSLQIPAEVIPACIFPVASQLAPLDVGSAEHIVQSETAPDEDEEWYWNIDDISDEMYSSLGADAFDPSE</sequence>
<reference evidence="8" key="1">
    <citation type="submission" date="2023-03" db="EMBL/GenBank/DDBJ databases">
        <title>Massive genome expansion in bonnet fungi (Mycena s.s.) driven by repeated elements and novel gene families across ecological guilds.</title>
        <authorList>
            <consortium name="Lawrence Berkeley National Laboratory"/>
            <person name="Harder C.B."/>
            <person name="Miyauchi S."/>
            <person name="Viragh M."/>
            <person name="Kuo A."/>
            <person name="Thoen E."/>
            <person name="Andreopoulos B."/>
            <person name="Lu D."/>
            <person name="Skrede I."/>
            <person name="Drula E."/>
            <person name="Henrissat B."/>
            <person name="Morin E."/>
            <person name="Kohler A."/>
            <person name="Barry K."/>
            <person name="LaButti K."/>
            <person name="Morin E."/>
            <person name="Salamov A."/>
            <person name="Lipzen A."/>
            <person name="Mereny Z."/>
            <person name="Hegedus B."/>
            <person name="Baldrian P."/>
            <person name="Stursova M."/>
            <person name="Weitz H."/>
            <person name="Taylor A."/>
            <person name="Grigoriev I.V."/>
            <person name="Nagy L.G."/>
            <person name="Martin F."/>
            <person name="Kauserud H."/>
        </authorList>
    </citation>
    <scope>NUCLEOTIDE SEQUENCE</scope>
    <source>
        <strain evidence="8">9144</strain>
    </source>
</reference>
<keyword evidence="4" id="KW-0067">ATP-binding</keyword>
<dbReference type="GO" id="GO:0005657">
    <property type="term" value="C:replication fork"/>
    <property type="evidence" value="ECO:0007669"/>
    <property type="project" value="TreeGrafter"/>
</dbReference>
<dbReference type="GO" id="GO:0033065">
    <property type="term" value="C:Rad51C-XRCC3 complex"/>
    <property type="evidence" value="ECO:0007669"/>
    <property type="project" value="TreeGrafter"/>
</dbReference>
<dbReference type="InterPro" id="IPR047348">
    <property type="entry name" value="XRCC3-like_C"/>
</dbReference>
<evidence type="ECO:0000256" key="1">
    <source>
        <dbReference type="ARBA" id="ARBA00004123"/>
    </source>
</evidence>
<comment type="subcellular location">
    <subcellularLocation>
        <location evidence="1">Nucleus</location>
    </subcellularLocation>
</comment>
<evidence type="ECO:0000256" key="5">
    <source>
        <dbReference type="ARBA" id="ARBA00023204"/>
    </source>
</evidence>
<evidence type="ECO:0000259" key="7">
    <source>
        <dbReference type="PROSITE" id="PS50162"/>
    </source>
</evidence>
<dbReference type="Pfam" id="PF08423">
    <property type="entry name" value="Rad51"/>
    <property type="match status" value="1"/>
</dbReference>
<evidence type="ECO:0000313" key="8">
    <source>
        <dbReference type="EMBL" id="KAJ7219052.1"/>
    </source>
</evidence>
<feature type="non-terminal residue" evidence="8">
    <location>
        <position position="441"/>
    </location>
</feature>
<dbReference type="GO" id="GO:0000400">
    <property type="term" value="F:four-way junction DNA binding"/>
    <property type="evidence" value="ECO:0007669"/>
    <property type="project" value="TreeGrafter"/>
</dbReference>
<evidence type="ECO:0000256" key="2">
    <source>
        <dbReference type="ARBA" id="ARBA00022741"/>
    </source>
</evidence>
<dbReference type="GO" id="GO:0005524">
    <property type="term" value="F:ATP binding"/>
    <property type="evidence" value="ECO:0007669"/>
    <property type="project" value="UniProtKB-KW"/>
</dbReference>
<protein>
    <submittedName>
        <fullName evidence="8">P-loop containing nucleoside triphosphate hydrolase protein</fullName>
    </submittedName>
</protein>
<keyword evidence="9" id="KW-1185">Reference proteome</keyword>
<feature type="domain" description="RecA family profile 1" evidence="7">
    <location>
        <begin position="52"/>
        <end position="237"/>
    </location>
</feature>
<dbReference type="CDD" id="cd19491">
    <property type="entry name" value="XRCC3"/>
    <property type="match status" value="1"/>
</dbReference>
<dbReference type="InterPro" id="IPR020588">
    <property type="entry name" value="RecA_ATP-bd"/>
</dbReference>
<evidence type="ECO:0000256" key="3">
    <source>
        <dbReference type="ARBA" id="ARBA00022763"/>
    </source>
</evidence>
<dbReference type="PROSITE" id="PS50162">
    <property type="entry name" value="RECA_2"/>
    <property type="match status" value="1"/>
</dbReference>
<dbReference type="PANTHER" id="PTHR46487:SF1">
    <property type="entry name" value="DNA REPAIR PROTEIN XRCC3"/>
    <property type="match status" value="1"/>
</dbReference>
<keyword evidence="5" id="KW-0234">DNA repair</keyword>
<gene>
    <name evidence="8" type="ORF">GGX14DRAFT_589661</name>
</gene>
<dbReference type="GO" id="GO:0090656">
    <property type="term" value="P:t-circle formation"/>
    <property type="evidence" value="ECO:0007669"/>
    <property type="project" value="TreeGrafter"/>
</dbReference>
<dbReference type="GO" id="GO:0000722">
    <property type="term" value="P:telomere maintenance via recombination"/>
    <property type="evidence" value="ECO:0007669"/>
    <property type="project" value="TreeGrafter"/>
</dbReference>
<dbReference type="SUPFAM" id="SSF52540">
    <property type="entry name" value="P-loop containing nucleoside triphosphate hydrolases"/>
    <property type="match status" value="1"/>
</dbReference>
<keyword evidence="3" id="KW-0227">DNA damage</keyword>
<dbReference type="GO" id="GO:0045003">
    <property type="term" value="P:double-strand break repair via synthesis-dependent strand annealing"/>
    <property type="evidence" value="ECO:0007669"/>
    <property type="project" value="TreeGrafter"/>
</dbReference>
<evidence type="ECO:0000256" key="4">
    <source>
        <dbReference type="ARBA" id="ARBA00022840"/>
    </source>
</evidence>
<organism evidence="8 9">
    <name type="scientific">Mycena pura</name>
    <dbReference type="NCBI Taxonomy" id="153505"/>
    <lineage>
        <taxon>Eukaryota</taxon>
        <taxon>Fungi</taxon>
        <taxon>Dikarya</taxon>
        <taxon>Basidiomycota</taxon>
        <taxon>Agaricomycotina</taxon>
        <taxon>Agaricomycetes</taxon>
        <taxon>Agaricomycetidae</taxon>
        <taxon>Agaricales</taxon>
        <taxon>Marasmiineae</taxon>
        <taxon>Mycenaceae</taxon>
        <taxon>Mycena</taxon>
    </lineage>
</organism>
<dbReference type="InterPro" id="IPR027417">
    <property type="entry name" value="P-loop_NTPase"/>
</dbReference>
<dbReference type="GO" id="GO:0016787">
    <property type="term" value="F:hydrolase activity"/>
    <property type="evidence" value="ECO:0007669"/>
    <property type="project" value="UniProtKB-KW"/>
</dbReference>
<dbReference type="InterPro" id="IPR013632">
    <property type="entry name" value="Rad51_C"/>
</dbReference>
<dbReference type="Proteomes" id="UP001219525">
    <property type="component" value="Unassembled WGS sequence"/>
</dbReference>
<evidence type="ECO:0000256" key="6">
    <source>
        <dbReference type="ARBA" id="ARBA00023242"/>
    </source>
</evidence>